<comment type="similarity">
    <text evidence="3">Belongs to the aldehyde dehydrogenase family.</text>
</comment>
<dbReference type="Pfam" id="PF00171">
    <property type="entry name" value="Aldedh"/>
    <property type="match status" value="1"/>
</dbReference>
<dbReference type="NCBIfam" id="NF010000">
    <property type="entry name" value="PRK13473.1"/>
    <property type="match status" value="1"/>
</dbReference>
<organism evidence="5 6">
    <name type="scientific">Jatrophihabitans endophyticus</name>
    <dbReference type="NCBI Taxonomy" id="1206085"/>
    <lineage>
        <taxon>Bacteria</taxon>
        <taxon>Bacillati</taxon>
        <taxon>Actinomycetota</taxon>
        <taxon>Actinomycetes</taxon>
        <taxon>Jatrophihabitantales</taxon>
        <taxon>Jatrophihabitantaceae</taxon>
        <taxon>Jatrophihabitans</taxon>
    </lineage>
</organism>
<dbReference type="Proteomes" id="UP000186132">
    <property type="component" value="Unassembled WGS sequence"/>
</dbReference>
<dbReference type="AlphaFoldDB" id="A0A1M5CRZ8"/>
<accession>A0A1M5CRZ8</accession>
<dbReference type="PROSITE" id="PS00687">
    <property type="entry name" value="ALDEHYDE_DEHYDR_GLU"/>
    <property type="match status" value="1"/>
</dbReference>
<dbReference type="EMBL" id="FQVU01000001">
    <property type="protein sequence ID" value="SHF57493.1"/>
    <property type="molecule type" value="Genomic_DNA"/>
</dbReference>
<evidence type="ECO:0000313" key="5">
    <source>
        <dbReference type="EMBL" id="SHF57493.1"/>
    </source>
</evidence>
<dbReference type="InterPro" id="IPR016163">
    <property type="entry name" value="Ald_DH_C"/>
</dbReference>
<dbReference type="Gene3D" id="3.40.309.10">
    <property type="entry name" value="Aldehyde Dehydrogenase, Chain A, domain 2"/>
    <property type="match status" value="1"/>
</dbReference>
<dbReference type="RefSeq" id="WP_143167924.1">
    <property type="nucleotide sequence ID" value="NZ_FQVU01000001.1"/>
</dbReference>
<dbReference type="InterPro" id="IPR015590">
    <property type="entry name" value="Aldehyde_DH_dom"/>
</dbReference>
<dbReference type="PANTHER" id="PTHR11699">
    <property type="entry name" value="ALDEHYDE DEHYDROGENASE-RELATED"/>
    <property type="match status" value="1"/>
</dbReference>
<dbReference type="InterPro" id="IPR029510">
    <property type="entry name" value="Ald_DH_CS_GLU"/>
</dbReference>
<dbReference type="PROSITE" id="PS00070">
    <property type="entry name" value="ALDEHYDE_DEHYDR_CYS"/>
    <property type="match status" value="1"/>
</dbReference>
<dbReference type="SUPFAM" id="SSF53720">
    <property type="entry name" value="ALDH-like"/>
    <property type="match status" value="1"/>
</dbReference>
<dbReference type="Gene3D" id="3.40.605.10">
    <property type="entry name" value="Aldehyde Dehydrogenase, Chain A, domain 1"/>
    <property type="match status" value="1"/>
</dbReference>
<proteinExistence type="inferred from homology"/>
<gene>
    <name evidence="5" type="ORF">SAMN05443575_0332</name>
</gene>
<evidence type="ECO:0000256" key="1">
    <source>
        <dbReference type="ARBA" id="ARBA00023002"/>
    </source>
</evidence>
<evidence type="ECO:0000256" key="3">
    <source>
        <dbReference type="RuleBase" id="RU003345"/>
    </source>
</evidence>
<evidence type="ECO:0000256" key="2">
    <source>
        <dbReference type="PROSITE-ProRule" id="PRU10007"/>
    </source>
</evidence>
<protein>
    <submittedName>
        <fullName evidence="5">Betaine-aldehyde dehydrogenase</fullName>
    </submittedName>
</protein>
<keyword evidence="1 3" id="KW-0560">Oxidoreductase</keyword>
<dbReference type="OrthoDB" id="6882680at2"/>
<evidence type="ECO:0000313" key="6">
    <source>
        <dbReference type="Proteomes" id="UP000186132"/>
    </source>
</evidence>
<feature type="active site" evidence="2">
    <location>
        <position position="251"/>
    </location>
</feature>
<keyword evidence="6" id="KW-1185">Reference proteome</keyword>
<name>A0A1M5CRZ8_9ACTN</name>
<dbReference type="STRING" id="1206085.SAMN05443575_0332"/>
<dbReference type="FunFam" id="3.40.605.10:FF:000001">
    <property type="entry name" value="Aldehyde dehydrogenase 1"/>
    <property type="match status" value="1"/>
</dbReference>
<evidence type="ECO:0000259" key="4">
    <source>
        <dbReference type="Pfam" id="PF00171"/>
    </source>
</evidence>
<reference evidence="6" key="1">
    <citation type="submission" date="2016-11" db="EMBL/GenBank/DDBJ databases">
        <authorList>
            <person name="Varghese N."/>
            <person name="Submissions S."/>
        </authorList>
    </citation>
    <scope>NUCLEOTIDE SEQUENCE [LARGE SCALE GENOMIC DNA]</scope>
    <source>
        <strain evidence="6">DSM 45627</strain>
    </source>
</reference>
<dbReference type="InterPro" id="IPR016162">
    <property type="entry name" value="Ald_DH_N"/>
</dbReference>
<dbReference type="GO" id="GO:0016620">
    <property type="term" value="F:oxidoreductase activity, acting on the aldehyde or oxo group of donors, NAD or NADP as acceptor"/>
    <property type="evidence" value="ECO:0007669"/>
    <property type="project" value="InterPro"/>
</dbReference>
<feature type="domain" description="Aldehyde dehydrogenase" evidence="4">
    <location>
        <begin position="24"/>
        <end position="473"/>
    </location>
</feature>
<dbReference type="InterPro" id="IPR016160">
    <property type="entry name" value="Ald_DH_CS_CYS"/>
</dbReference>
<sequence>MDTMPDPTRNVVDGVLVDPGHDDVTELLDPATEDVVGAATRSRADDVDRAVAAAARAFPGWAATTPGERSRALLRLADLVEEHAEELAALEVAVTGKPLALTVAEEILPSADQLRYFAAAGRCLEAPASGEYLAGHTSVVRREPLGVCAQVTPWNYPLMMAVWKIGPALATGNTVVLKPAETTPTTTVRLAQLAADVVPAGVFNVVCGDRDTGRALVRHPDVALVSLTGSTRAGAEVGGAAGGLLKRLHLELGGNAAVVVCADADLESAAADIAASAFFNAGQDCVAASRVLVDARVHDEFAAAVVAAAEGTRAGGPAEPDADYGPLNNADQLARVEALVAGLGTHAEVRTGGGRLGERGYLFAPTVVTGVRQDDAIVQDELFAPMLTVQPFRDLDEALLLANGVPQGLSASVWTRDLATSARLSRELRFGCVWINTHLRFAAEMPHGGVKASGYGKDLSRFSLDDYTSAKHVMTAW</sequence>
<dbReference type="InterPro" id="IPR016161">
    <property type="entry name" value="Ald_DH/histidinol_DH"/>
</dbReference>